<feature type="signal peptide" evidence="1">
    <location>
        <begin position="1"/>
        <end position="21"/>
    </location>
</feature>
<dbReference type="SUPFAM" id="SSF101898">
    <property type="entry name" value="NHL repeat"/>
    <property type="match status" value="1"/>
</dbReference>
<organism evidence="2 3">
    <name type="scientific">Aeoliella straminimaris</name>
    <dbReference type="NCBI Taxonomy" id="2954799"/>
    <lineage>
        <taxon>Bacteria</taxon>
        <taxon>Pseudomonadati</taxon>
        <taxon>Planctomycetota</taxon>
        <taxon>Planctomycetia</taxon>
        <taxon>Pirellulales</taxon>
        <taxon>Lacipirellulaceae</taxon>
        <taxon>Aeoliella</taxon>
    </lineage>
</organism>
<sequence length="447" mass="46709">MRAITLSCSSVLLSVASTAFAFEAAPTIQWIDQFGSSGAESAHAVAVDGFGDVYLAYYTSGSVDATSENDSIFLRKYNSAGTLLWSEPLGQSSFERPISIEVDDAGDLYVAGSVYGNGTTWDAFLSKYNSSGSRYWSQRFGSSSVDFGFDVCVDGQGNAFVSGLTEGVVDGVNAGEGDAFVAKFDTDGNHLWSRQYGTSGTDFGEGIAADADGNVYVTGNSNTGYPITDIDSLVVKYDPTGALVWTREINPAGHYVGSSDIAVVDDTLYIIGDEQLQFGGWDAFLATYDTAGNYQSHFRWGSTGTPVASDSTSDLAVDPAGGLLVIGSTRGDLAAENRGVEDIYVTKFDAAGAISWSKQFGTSGSDYGNSIAVDGSGNIYIGGSTTRALSGSSSGYYDAYLAKLSSVPEPATATLAAAACTVLALFHRRSLRSTRSSFGTSPNASAD</sequence>
<dbReference type="Gene3D" id="2.120.10.30">
    <property type="entry name" value="TolB, C-terminal domain"/>
    <property type="match status" value="2"/>
</dbReference>
<dbReference type="AlphaFoldDB" id="A0A9X2F6L3"/>
<proteinExistence type="predicted"/>
<dbReference type="InterPro" id="IPR052918">
    <property type="entry name" value="Motility_Chemotaxis_Reg"/>
</dbReference>
<dbReference type="EMBL" id="JAMXLR010000020">
    <property type="protein sequence ID" value="MCO6043185.1"/>
    <property type="molecule type" value="Genomic_DNA"/>
</dbReference>
<keyword evidence="3" id="KW-1185">Reference proteome</keyword>
<dbReference type="Proteomes" id="UP001155241">
    <property type="component" value="Unassembled WGS sequence"/>
</dbReference>
<comment type="caution">
    <text evidence="2">The sequence shown here is derived from an EMBL/GenBank/DDBJ whole genome shotgun (WGS) entry which is preliminary data.</text>
</comment>
<reference evidence="2" key="1">
    <citation type="submission" date="2022-06" db="EMBL/GenBank/DDBJ databases">
        <title>Aeoliella straminimaris, a novel planctomycete from sediments.</title>
        <authorList>
            <person name="Vitorino I.R."/>
            <person name="Lage O.M."/>
        </authorList>
    </citation>
    <scope>NUCLEOTIDE SEQUENCE</scope>
    <source>
        <strain evidence="2">ICT_H6.2</strain>
    </source>
</reference>
<dbReference type="PANTHER" id="PTHR35580">
    <property type="entry name" value="CELL SURFACE GLYCOPROTEIN (S-LAYER PROTEIN)-LIKE PROTEIN"/>
    <property type="match status" value="1"/>
</dbReference>
<keyword evidence="1" id="KW-0732">Signal</keyword>
<gene>
    <name evidence="2" type="ORF">NG895_04645</name>
</gene>
<feature type="chain" id="PRO_5040817625" evidence="1">
    <location>
        <begin position="22"/>
        <end position="447"/>
    </location>
</feature>
<dbReference type="InterPro" id="IPR010620">
    <property type="entry name" value="SBBP_repeat"/>
</dbReference>
<dbReference type="SUPFAM" id="SSF50998">
    <property type="entry name" value="Quinoprotein alcohol dehydrogenase-like"/>
    <property type="match status" value="1"/>
</dbReference>
<dbReference type="InterPro" id="IPR011047">
    <property type="entry name" value="Quinoprotein_ADH-like_sf"/>
</dbReference>
<accession>A0A9X2F6L3</accession>
<name>A0A9X2F6L3_9BACT</name>
<protein>
    <submittedName>
        <fullName evidence="2">SBBP repeat-containing protein</fullName>
    </submittedName>
</protein>
<dbReference type="Pfam" id="PF06739">
    <property type="entry name" value="SBBP"/>
    <property type="match status" value="2"/>
</dbReference>
<dbReference type="RefSeq" id="WP_252851284.1">
    <property type="nucleotide sequence ID" value="NZ_JAMXLR010000020.1"/>
</dbReference>
<evidence type="ECO:0000313" key="2">
    <source>
        <dbReference type="EMBL" id="MCO6043185.1"/>
    </source>
</evidence>
<dbReference type="PANTHER" id="PTHR35580:SF1">
    <property type="entry name" value="PHYTASE-LIKE DOMAIN-CONTAINING PROTEIN"/>
    <property type="match status" value="1"/>
</dbReference>
<evidence type="ECO:0000313" key="3">
    <source>
        <dbReference type="Proteomes" id="UP001155241"/>
    </source>
</evidence>
<evidence type="ECO:0000256" key="1">
    <source>
        <dbReference type="SAM" id="SignalP"/>
    </source>
</evidence>
<dbReference type="InterPro" id="IPR011042">
    <property type="entry name" value="6-blade_b-propeller_TolB-like"/>
</dbReference>